<dbReference type="InterPro" id="IPR050256">
    <property type="entry name" value="Glycosyltransferase_2"/>
</dbReference>
<dbReference type="SUPFAM" id="SSF53448">
    <property type="entry name" value="Nucleotide-diphospho-sugar transferases"/>
    <property type="match status" value="1"/>
</dbReference>
<comment type="caution">
    <text evidence="3">The sequence shown here is derived from an EMBL/GenBank/DDBJ whole genome shotgun (WGS) entry which is preliminary data.</text>
</comment>
<gene>
    <name evidence="3" type="ORF">ENQ20_15285</name>
</gene>
<keyword evidence="1" id="KW-1133">Transmembrane helix</keyword>
<dbReference type="CDD" id="cd04179">
    <property type="entry name" value="DPM_DPG-synthase_like"/>
    <property type="match status" value="1"/>
</dbReference>
<accession>A0A7C1JZ99</accession>
<evidence type="ECO:0000313" key="3">
    <source>
        <dbReference type="EMBL" id="HDX32830.1"/>
    </source>
</evidence>
<feature type="transmembrane region" description="Helical" evidence="1">
    <location>
        <begin position="234"/>
        <end position="257"/>
    </location>
</feature>
<protein>
    <submittedName>
        <fullName evidence="3">Glycosyltransferase family 2 protein</fullName>
    </submittedName>
</protein>
<dbReference type="InterPro" id="IPR001173">
    <property type="entry name" value="Glyco_trans_2-like"/>
</dbReference>
<dbReference type="AlphaFoldDB" id="A0A7C1JZ99"/>
<evidence type="ECO:0000256" key="1">
    <source>
        <dbReference type="SAM" id="Phobius"/>
    </source>
</evidence>
<sequence>MKCIIQIPCYNEAQTLPQTVADLPTVLPGVDVVEYLVIDDGSTDGTAEVAQRLGVHHVVRHPRNLGLARAFRTGLDTCLRLGADIIVNTDADNQYVGADIALLVAPIVAGEAELVIGDRRVGEIAHFSPLKRFLQRLGSWVISQAAGVPVPDATSGFRAMTREVALHTLVLSPYSYTLETLIQAGAQRRLIRFIPVRTNPPTRPSRLMNNLPHYLANSTATIVRAYAFYRPLRVFTTIGLIALLAGTLIGIRFLIAYFSQGGAGHVQSLILAAVLLIAGFQTLLIGLVADLIGANRKLMEEVLVRMRKGELDDNKAHQHNSAPQLTEKNIHIQYESTATSQHQDVRVG</sequence>
<dbReference type="PANTHER" id="PTHR48090:SF7">
    <property type="entry name" value="RFBJ PROTEIN"/>
    <property type="match status" value="1"/>
</dbReference>
<organism evidence="3">
    <name type="scientific">Caldilinea aerophila</name>
    <dbReference type="NCBI Taxonomy" id="133453"/>
    <lineage>
        <taxon>Bacteria</taxon>
        <taxon>Bacillati</taxon>
        <taxon>Chloroflexota</taxon>
        <taxon>Caldilineae</taxon>
        <taxon>Caldilineales</taxon>
        <taxon>Caldilineaceae</taxon>
        <taxon>Caldilinea</taxon>
    </lineage>
</organism>
<keyword evidence="1" id="KW-0812">Transmembrane</keyword>
<reference evidence="3" key="1">
    <citation type="journal article" date="2020" name="mSystems">
        <title>Genome- and Community-Level Interaction Insights into Carbon Utilization and Element Cycling Functions of Hydrothermarchaeota in Hydrothermal Sediment.</title>
        <authorList>
            <person name="Zhou Z."/>
            <person name="Liu Y."/>
            <person name="Xu W."/>
            <person name="Pan J."/>
            <person name="Luo Z.H."/>
            <person name="Li M."/>
        </authorList>
    </citation>
    <scope>NUCLEOTIDE SEQUENCE [LARGE SCALE GENOMIC DNA]</scope>
    <source>
        <strain evidence="3">SpSt-289</strain>
    </source>
</reference>
<feature type="transmembrane region" description="Helical" evidence="1">
    <location>
        <begin position="269"/>
        <end position="289"/>
    </location>
</feature>
<dbReference type="Pfam" id="PF00535">
    <property type="entry name" value="Glycos_transf_2"/>
    <property type="match status" value="1"/>
</dbReference>
<keyword evidence="1" id="KW-0472">Membrane</keyword>
<dbReference type="EMBL" id="DSMG01000160">
    <property type="protein sequence ID" value="HDX32830.1"/>
    <property type="molecule type" value="Genomic_DNA"/>
</dbReference>
<dbReference type="InterPro" id="IPR029044">
    <property type="entry name" value="Nucleotide-diphossugar_trans"/>
</dbReference>
<name>A0A7C1JZ99_9CHLR</name>
<dbReference type="PANTHER" id="PTHR48090">
    <property type="entry name" value="UNDECAPRENYL-PHOSPHATE 4-DEOXY-4-FORMAMIDO-L-ARABINOSE TRANSFERASE-RELATED"/>
    <property type="match status" value="1"/>
</dbReference>
<keyword evidence="3" id="KW-0808">Transferase</keyword>
<proteinExistence type="predicted"/>
<feature type="domain" description="Glycosyltransferase 2-like" evidence="2">
    <location>
        <begin position="7"/>
        <end position="164"/>
    </location>
</feature>
<dbReference type="GO" id="GO:0016740">
    <property type="term" value="F:transferase activity"/>
    <property type="evidence" value="ECO:0007669"/>
    <property type="project" value="UniProtKB-KW"/>
</dbReference>
<evidence type="ECO:0000259" key="2">
    <source>
        <dbReference type="Pfam" id="PF00535"/>
    </source>
</evidence>
<dbReference type="Gene3D" id="3.90.550.10">
    <property type="entry name" value="Spore Coat Polysaccharide Biosynthesis Protein SpsA, Chain A"/>
    <property type="match status" value="1"/>
</dbReference>